<dbReference type="STRING" id="1806994.A0A507BXQ9"/>
<evidence type="ECO:0000256" key="3">
    <source>
        <dbReference type="ARBA" id="ARBA00022989"/>
    </source>
</evidence>
<dbReference type="CDD" id="cd00038">
    <property type="entry name" value="CAP_ED"/>
    <property type="match status" value="1"/>
</dbReference>
<feature type="transmembrane region" description="Helical" evidence="6">
    <location>
        <begin position="488"/>
        <end position="509"/>
    </location>
</feature>
<feature type="transmembrane region" description="Helical" evidence="6">
    <location>
        <begin position="454"/>
        <end position="476"/>
    </location>
</feature>
<feature type="transmembrane region" description="Helical" evidence="6">
    <location>
        <begin position="529"/>
        <end position="549"/>
    </location>
</feature>
<feature type="transmembrane region" description="Helical" evidence="6">
    <location>
        <begin position="561"/>
        <end position="581"/>
    </location>
</feature>
<dbReference type="PROSITE" id="PS50801">
    <property type="entry name" value="STAS"/>
    <property type="match status" value="1"/>
</dbReference>
<dbReference type="CDD" id="cd07042">
    <property type="entry name" value="STAS_SulP_like_sulfate_transporter"/>
    <property type="match status" value="1"/>
</dbReference>
<evidence type="ECO:0000259" key="8">
    <source>
        <dbReference type="PROSITE" id="PS50801"/>
    </source>
</evidence>
<evidence type="ECO:0008006" key="11">
    <source>
        <dbReference type="Google" id="ProtNLM"/>
    </source>
</evidence>
<keyword evidence="3 6" id="KW-1133">Transmembrane helix</keyword>
<evidence type="ECO:0000256" key="1">
    <source>
        <dbReference type="ARBA" id="ARBA00004141"/>
    </source>
</evidence>
<feature type="transmembrane region" description="Helical" evidence="6">
    <location>
        <begin position="697"/>
        <end position="730"/>
    </location>
</feature>
<proteinExistence type="predicted"/>
<protein>
    <recommendedName>
        <fullName evidence="11">STAS domain-containing protein</fullName>
    </recommendedName>
</protein>
<dbReference type="Pfam" id="PF00916">
    <property type="entry name" value="Sulfate_transp"/>
    <property type="match status" value="1"/>
</dbReference>
<feature type="region of interest" description="Disordered" evidence="5">
    <location>
        <begin position="240"/>
        <end position="284"/>
    </location>
</feature>
<name>A0A507BXQ9_9FUNG</name>
<sequence>MSIPINVPPASSSYTGGSSGRIRLTRIGGFPSRASPSHHVSLLEGKLKSKAAAKTFKTRLGTSFHESIHLNLIITPFIQMRLLLLHLHLRKFQTLSHTFKELTLSSSLLRSSRANRSPHIDLGGSPADPSELRHRASRSIDGSTIENRRRDTLDNDSSISLYQQQQQQRQKPPKIDTFDPPILFRSDTETPADLTPEDDEPLSPESTHTTTPHSNATVHIPQTTTPSSYTNYSAIQQLTRSFQQQQQADASSASNRTSLLPLPGSVPSDYTDMDETEKYDGSVDGVSVVENGDLRRPPGELGITIPAAVLDERTPLLSAGSRASADVTPTEWFYDQLTFLASHGPRDVMSVSVTGLKSIPAVILGLLLNVLDAMSYGIIVFPASDMRMPASATHSGISMFLASSIIAQLVYTFGGSGFKGVNGSMMIEVMPFLHIMVRTIESKIAPGDGQQHELMATIMVAYAMSTICTGLAFLLLGHFKLGAVIQFFPRHILVGCIGGIGLFLVQTGVEVTTAIKPSFAWEYIKEICMPSALKLWGTAFLLAMGLKLVQKRFDHPLFVPAFYMCVPLAFYAIVAMLGVPLDKLRHDGWLFDLPAGGEGSFSTFWTYYDFGATRWDCLPDVLPTMLALTFFGVLHVPINVPALAVSTHQDVDTNRELIGHGISNLLSGLAGTTQNYLVYSNSVLFYRSGGNSRIAEFLLVIGTVGIWIAGGSIVGYVPTVVVGSLIFHLGMDLLKESLWDSYWVGIHPLEYLTIVLIVATMGIFGFTEGIVAGILFACIFFTVMYARKRVIRADYSGKELRSTVHRLYVHQKFLDKVGVQIRVLKLQGFIFFGSINQLDEHLRRMLRGRSKVRFVVLDFGLISDIDYSAMEAFLRIKRTLRERNTHLVFCGLGTIGKELANVGVVDRDDGDWVHVFGTLNGALEWCENVLLAAYYKRTERARRELLRKAQESNTMAPRAASPIPVGGDLLKRADSFVSYSLAHASPRQAAVYEAAGEVVSADPHVGAHLENEIHPVALLIQAFAQVPENLQIALERLSVHFERTAVGPGTIMWEPNDEAMEIYVVETGELLMEYVEVDRGEAKVLETCIPGVMIGELEMFAGRPRTSRLVSGETGAVLWMLRRSTYEAVCEAEPAMALSFVKLALGFDGVRYYNVVSHAFHAMD</sequence>
<dbReference type="RefSeq" id="XP_031022208.1">
    <property type="nucleotide sequence ID" value="XM_031171814.1"/>
</dbReference>
<dbReference type="PROSITE" id="PS50042">
    <property type="entry name" value="CNMP_BINDING_3"/>
    <property type="match status" value="1"/>
</dbReference>
<evidence type="ECO:0000256" key="2">
    <source>
        <dbReference type="ARBA" id="ARBA00022692"/>
    </source>
</evidence>
<evidence type="ECO:0000313" key="10">
    <source>
        <dbReference type="Proteomes" id="UP000319731"/>
    </source>
</evidence>
<feature type="compositionally biased region" description="Polar residues" evidence="5">
    <location>
        <begin position="215"/>
        <end position="228"/>
    </location>
</feature>
<dbReference type="Gene3D" id="3.30.750.24">
    <property type="entry name" value="STAS domain"/>
    <property type="match status" value="1"/>
</dbReference>
<evidence type="ECO:0000256" key="5">
    <source>
        <dbReference type="SAM" id="MobiDB-lite"/>
    </source>
</evidence>
<dbReference type="SUPFAM" id="SSF52091">
    <property type="entry name" value="SpoIIaa-like"/>
    <property type="match status" value="1"/>
</dbReference>
<dbReference type="InterPro" id="IPR018490">
    <property type="entry name" value="cNMP-bd_dom_sf"/>
</dbReference>
<feature type="domain" description="Cyclic nucleotide-binding" evidence="7">
    <location>
        <begin position="1048"/>
        <end position="1129"/>
    </location>
</feature>
<feature type="region of interest" description="Disordered" evidence="5">
    <location>
        <begin position="115"/>
        <end position="228"/>
    </location>
</feature>
<dbReference type="OrthoDB" id="409725at2759"/>
<organism evidence="9 10">
    <name type="scientific">Synchytrium microbalum</name>
    <dbReference type="NCBI Taxonomy" id="1806994"/>
    <lineage>
        <taxon>Eukaryota</taxon>
        <taxon>Fungi</taxon>
        <taxon>Fungi incertae sedis</taxon>
        <taxon>Chytridiomycota</taxon>
        <taxon>Chytridiomycota incertae sedis</taxon>
        <taxon>Chytridiomycetes</taxon>
        <taxon>Synchytriales</taxon>
        <taxon>Synchytriaceae</taxon>
        <taxon>Synchytrium</taxon>
    </lineage>
</organism>
<dbReference type="PANTHER" id="PTHR43310">
    <property type="entry name" value="SULFATE TRANSPORTER YBAR-RELATED"/>
    <property type="match status" value="1"/>
</dbReference>
<dbReference type="InterPro" id="IPR036513">
    <property type="entry name" value="STAS_dom_sf"/>
</dbReference>
<feature type="transmembrane region" description="Helical" evidence="6">
    <location>
        <begin position="742"/>
        <end position="764"/>
    </location>
</feature>
<evidence type="ECO:0000256" key="6">
    <source>
        <dbReference type="SAM" id="Phobius"/>
    </source>
</evidence>
<dbReference type="GO" id="GO:0016020">
    <property type="term" value="C:membrane"/>
    <property type="evidence" value="ECO:0007669"/>
    <property type="project" value="UniProtKB-SubCell"/>
</dbReference>
<feature type="transmembrane region" description="Helical" evidence="6">
    <location>
        <begin position="395"/>
        <end position="414"/>
    </location>
</feature>
<comment type="caution">
    <text evidence="9">The sequence shown here is derived from an EMBL/GenBank/DDBJ whole genome shotgun (WGS) entry which is preliminary data.</text>
</comment>
<feature type="domain" description="STAS" evidence="8">
    <location>
        <begin position="821"/>
        <end position="892"/>
    </location>
</feature>
<feature type="transmembrane region" description="Helical" evidence="6">
    <location>
        <begin position="625"/>
        <end position="645"/>
    </location>
</feature>
<gene>
    <name evidence="9" type="ORF">SmJEL517_g05888</name>
</gene>
<dbReference type="SUPFAM" id="SSF51206">
    <property type="entry name" value="cAMP-binding domain-like"/>
    <property type="match status" value="1"/>
</dbReference>
<evidence type="ECO:0000256" key="4">
    <source>
        <dbReference type="ARBA" id="ARBA00023136"/>
    </source>
</evidence>
<dbReference type="InterPro" id="IPR002645">
    <property type="entry name" value="STAS_dom"/>
</dbReference>
<dbReference type="Proteomes" id="UP000319731">
    <property type="component" value="Unassembled WGS sequence"/>
</dbReference>
<dbReference type="EMBL" id="QEAO01000063">
    <property type="protein sequence ID" value="TPX30574.1"/>
    <property type="molecule type" value="Genomic_DNA"/>
</dbReference>
<feature type="compositionally biased region" description="Low complexity" evidence="5">
    <location>
        <begin position="240"/>
        <end position="254"/>
    </location>
</feature>
<evidence type="ECO:0000313" key="9">
    <source>
        <dbReference type="EMBL" id="TPX30574.1"/>
    </source>
</evidence>
<accession>A0A507BXQ9</accession>
<dbReference type="Gene3D" id="2.60.120.10">
    <property type="entry name" value="Jelly Rolls"/>
    <property type="match status" value="1"/>
</dbReference>
<feature type="compositionally biased region" description="Low complexity" evidence="5">
    <location>
        <begin position="203"/>
        <end position="214"/>
    </location>
</feature>
<evidence type="ECO:0000259" key="7">
    <source>
        <dbReference type="PROSITE" id="PS50042"/>
    </source>
</evidence>
<dbReference type="AlphaFoldDB" id="A0A507BXQ9"/>
<comment type="subcellular location">
    <subcellularLocation>
        <location evidence="1">Membrane</location>
        <topology evidence="1">Multi-pass membrane protein</topology>
    </subcellularLocation>
</comment>
<dbReference type="InterPro" id="IPR011547">
    <property type="entry name" value="SLC26A/SulP_dom"/>
</dbReference>
<keyword evidence="2 6" id="KW-0812">Transmembrane</keyword>
<reference evidence="9 10" key="1">
    <citation type="journal article" date="2019" name="Sci. Rep.">
        <title>Comparative genomics of chytrid fungi reveal insights into the obligate biotrophic and pathogenic lifestyle of Synchytrium endobioticum.</title>
        <authorList>
            <person name="van de Vossenberg B.T.L.H."/>
            <person name="Warris S."/>
            <person name="Nguyen H.D.T."/>
            <person name="van Gent-Pelzer M.P.E."/>
            <person name="Joly D.L."/>
            <person name="van de Geest H.C."/>
            <person name="Bonants P.J.M."/>
            <person name="Smith D.S."/>
            <person name="Levesque C.A."/>
            <person name="van der Lee T.A.J."/>
        </authorList>
    </citation>
    <scope>NUCLEOTIDE SEQUENCE [LARGE SCALE GENOMIC DNA]</scope>
    <source>
        <strain evidence="9 10">JEL517</strain>
    </source>
</reference>
<dbReference type="PANTHER" id="PTHR43310:SF4">
    <property type="entry name" value="AFR304WP"/>
    <property type="match status" value="1"/>
</dbReference>
<dbReference type="InterPro" id="IPR000595">
    <property type="entry name" value="cNMP-bd_dom"/>
</dbReference>
<keyword evidence="4 6" id="KW-0472">Membrane</keyword>
<dbReference type="InterPro" id="IPR014710">
    <property type="entry name" value="RmlC-like_jellyroll"/>
</dbReference>
<dbReference type="InterPro" id="IPR052706">
    <property type="entry name" value="Membrane-Transporter-like"/>
</dbReference>
<dbReference type="Pfam" id="PF00027">
    <property type="entry name" value="cNMP_binding"/>
    <property type="match status" value="1"/>
</dbReference>
<feature type="transmembrane region" description="Helical" evidence="6">
    <location>
        <begin position="359"/>
        <end position="383"/>
    </location>
</feature>
<dbReference type="Pfam" id="PF01740">
    <property type="entry name" value="STAS"/>
    <property type="match status" value="1"/>
</dbReference>
<dbReference type="GeneID" id="42007111"/>
<keyword evidence="10" id="KW-1185">Reference proteome</keyword>